<evidence type="ECO:0000313" key="9">
    <source>
        <dbReference type="Proteomes" id="UP000192468"/>
    </source>
</evidence>
<evidence type="ECO:0000313" key="8">
    <source>
        <dbReference type="EMBL" id="SMC25871.1"/>
    </source>
</evidence>
<keyword evidence="9" id="KW-1185">Reference proteome</keyword>
<dbReference type="InterPro" id="IPR051461">
    <property type="entry name" value="UPF0750_membrane"/>
</dbReference>
<name>A0A1W1XQS8_9CLOT</name>
<evidence type="ECO:0000259" key="7">
    <source>
        <dbReference type="Pfam" id="PF10035"/>
    </source>
</evidence>
<dbReference type="Gene3D" id="3.30.70.120">
    <property type="match status" value="1"/>
</dbReference>
<proteinExistence type="predicted"/>
<dbReference type="EMBL" id="FWXH01000010">
    <property type="protein sequence ID" value="SMC25871.1"/>
    <property type="molecule type" value="Genomic_DNA"/>
</dbReference>
<keyword evidence="4 6" id="KW-1133">Transmembrane helix</keyword>
<dbReference type="CDD" id="cd16380">
    <property type="entry name" value="YitT_C"/>
    <property type="match status" value="1"/>
</dbReference>
<dbReference type="Pfam" id="PF02588">
    <property type="entry name" value="YitT_membrane"/>
    <property type="match status" value="1"/>
</dbReference>
<dbReference type="PIRSF" id="PIRSF006483">
    <property type="entry name" value="Membrane_protein_YitT"/>
    <property type="match status" value="1"/>
</dbReference>
<dbReference type="GO" id="GO:0005886">
    <property type="term" value="C:plasma membrane"/>
    <property type="evidence" value="ECO:0007669"/>
    <property type="project" value="UniProtKB-SubCell"/>
</dbReference>
<evidence type="ECO:0000256" key="5">
    <source>
        <dbReference type="ARBA" id="ARBA00023136"/>
    </source>
</evidence>
<dbReference type="OrthoDB" id="3180973at2"/>
<dbReference type="InterPro" id="IPR003740">
    <property type="entry name" value="YitT"/>
</dbReference>
<dbReference type="STRING" id="1121291.SAMN02745134_02610"/>
<feature type="transmembrane region" description="Helical" evidence="6">
    <location>
        <begin position="160"/>
        <end position="184"/>
    </location>
</feature>
<feature type="transmembrane region" description="Helical" evidence="6">
    <location>
        <begin position="46"/>
        <end position="67"/>
    </location>
</feature>
<protein>
    <submittedName>
        <fullName evidence="8">Uncharacterized membrane-anchored protein YitT, contains DUF161 and DUF2179 domains</fullName>
    </submittedName>
</protein>
<comment type="subcellular location">
    <subcellularLocation>
        <location evidence="1">Cell membrane</location>
        <topology evidence="1">Multi-pass membrane protein</topology>
    </subcellularLocation>
</comment>
<keyword evidence="2" id="KW-1003">Cell membrane</keyword>
<dbReference type="Pfam" id="PF10035">
    <property type="entry name" value="DUF2179"/>
    <property type="match status" value="1"/>
</dbReference>
<dbReference type="InterPro" id="IPR019264">
    <property type="entry name" value="DUF2179"/>
</dbReference>
<accession>A0A1W1XQS8</accession>
<dbReference type="PANTHER" id="PTHR33545:SF5">
    <property type="entry name" value="UPF0750 MEMBRANE PROTEIN YITT"/>
    <property type="match status" value="1"/>
</dbReference>
<keyword evidence="3 6" id="KW-0812">Transmembrane</keyword>
<gene>
    <name evidence="8" type="ORF">SAMN02745134_02610</name>
</gene>
<feature type="transmembrane region" description="Helical" evidence="6">
    <location>
        <begin position="74"/>
        <end position="96"/>
    </location>
</feature>
<organism evidence="8 9">
    <name type="scientific">Clostridium acidisoli DSM 12555</name>
    <dbReference type="NCBI Taxonomy" id="1121291"/>
    <lineage>
        <taxon>Bacteria</taxon>
        <taxon>Bacillati</taxon>
        <taxon>Bacillota</taxon>
        <taxon>Clostridia</taxon>
        <taxon>Eubacteriales</taxon>
        <taxon>Clostridiaceae</taxon>
        <taxon>Clostridium</taxon>
    </lineage>
</organism>
<evidence type="ECO:0000256" key="1">
    <source>
        <dbReference type="ARBA" id="ARBA00004651"/>
    </source>
</evidence>
<dbReference type="InterPro" id="IPR015867">
    <property type="entry name" value="N-reg_PII/ATP_PRibTrfase_C"/>
</dbReference>
<evidence type="ECO:0000256" key="3">
    <source>
        <dbReference type="ARBA" id="ARBA00022692"/>
    </source>
</evidence>
<evidence type="ECO:0000256" key="4">
    <source>
        <dbReference type="ARBA" id="ARBA00022989"/>
    </source>
</evidence>
<feature type="transmembrane region" description="Helical" evidence="6">
    <location>
        <begin position="108"/>
        <end position="139"/>
    </location>
</feature>
<feature type="domain" description="DUF2179" evidence="7">
    <location>
        <begin position="222"/>
        <end position="276"/>
    </location>
</feature>
<dbReference type="AlphaFoldDB" id="A0A1W1XQS8"/>
<dbReference type="Proteomes" id="UP000192468">
    <property type="component" value="Unassembled WGS sequence"/>
</dbReference>
<evidence type="ECO:0000256" key="6">
    <source>
        <dbReference type="SAM" id="Phobius"/>
    </source>
</evidence>
<reference evidence="8 9" key="1">
    <citation type="submission" date="2017-04" db="EMBL/GenBank/DDBJ databases">
        <authorList>
            <person name="Afonso C.L."/>
            <person name="Miller P.J."/>
            <person name="Scott M.A."/>
            <person name="Spackman E."/>
            <person name="Goraichik I."/>
            <person name="Dimitrov K.M."/>
            <person name="Suarez D.L."/>
            <person name="Swayne D.E."/>
        </authorList>
    </citation>
    <scope>NUCLEOTIDE SEQUENCE [LARGE SCALE GENOMIC DNA]</scope>
    <source>
        <strain evidence="8 9">DSM 12555</strain>
    </source>
</reference>
<dbReference type="RefSeq" id="WP_084116432.1">
    <property type="nucleotide sequence ID" value="NZ_FWXH01000010.1"/>
</dbReference>
<dbReference type="PANTHER" id="PTHR33545">
    <property type="entry name" value="UPF0750 MEMBRANE PROTEIN YITT-RELATED"/>
    <property type="match status" value="1"/>
</dbReference>
<keyword evidence="5 6" id="KW-0472">Membrane</keyword>
<sequence>MNTKSKQFLLLLAGTILYSVYAALLLTPSKIGTGGILGIALSLNKLFNFKIGLTSIILNIPLFIFGFRLLGKKFALKSGIIVLVSSILMDSISTFFPNFSILPANDKLTASIFCGVVSGISMAMLFMSGGSTGGLDISAKIFKNKFKSVQLSHILLFQDLCVYVFVGIVLGPHSVLYALIMSFIRSKTIDTVQEGIASSRQCIIICNNSEKIIEEVKIELGRGVTVLDAVGGYSHNNKKFIYVVVQKHQLTSLRLIIKNIDPLAFVAVSPVNDILGNYKQTSLSV</sequence>
<evidence type="ECO:0000256" key="2">
    <source>
        <dbReference type="ARBA" id="ARBA00022475"/>
    </source>
</evidence>